<sequence>MIVPRWWEAEGADRRLKAEGRGFRSRLVRRVGKQELPARLDTTAEEDRVGGGDGQAEEKEDSRRWRRRDGG</sequence>
<dbReference type="EMBL" id="OZ034815">
    <property type="protein sequence ID" value="CAL1369445.1"/>
    <property type="molecule type" value="Genomic_DNA"/>
</dbReference>
<evidence type="ECO:0000313" key="3">
    <source>
        <dbReference type="Proteomes" id="UP001497516"/>
    </source>
</evidence>
<evidence type="ECO:0000256" key="1">
    <source>
        <dbReference type="SAM" id="MobiDB-lite"/>
    </source>
</evidence>
<dbReference type="Proteomes" id="UP001497516">
    <property type="component" value="Chromosome 2"/>
</dbReference>
<dbReference type="AlphaFoldDB" id="A0AAV2D9H8"/>
<keyword evidence="3" id="KW-1185">Reference proteome</keyword>
<proteinExistence type="predicted"/>
<organism evidence="2 3">
    <name type="scientific">Linum trigynum</name>
    <dbReference type="NCBI Taxonomy" id="586398"/>
    <lineage>
        <taxon>Eukaryota</taxon>
        <taxon>Viridiplantae</taxon>
        <taxon>Streptophyta</taxon>
        <taxon>Embryophyta</taxon>
        <taxon>Tracheophyta</taxon>
        <taxon>Spermatophyta</taxon>
        <taxon>Magnoliopsida</taxon>
        <taxon>eudicotyledons</taxon>
        <taxon>Gunneridae</taxon>
        <taxon>Pentapetalae</taxon>
        <taxon>rosids</taxon>
        <taxon>fabids</taxon>
        <taxon>Malpighiales</taxon>
        <taxon>Linaceae</taxon>
        <taxon>Linum</taxon>
    </lineage>
</organism>
<feature type="region of interest" description="Disordered" evidence="1">
    <location>
        <begin position="34"/>
        <end position="71"/>
    </location>
</feature>
<evidence type="ECO:0000313" key="2">
    <source>
        <dbReference type="EMBL" id="CAL1369445.1"/>
    </source>
</evidence>
<name>A0AAV2D9H8_9ROSI</name>
<reference evidence="2 3" key="1">
    <citation type="submission" date="2024-04" db="EMBL/GenBank/DDBJ databases">
        <authorList>
            <person name="Fracassetti M."/>
        </authorList>
    </citation>
    <scope>NUCLEOTIDE SEQUENCE [LARGE SCALE GENOMIC DNA]</scope>
</reference>
<feature type="compositionally biased region" description="Basic and acidic residues" evidence="1">
    <location>
        <begin position="45"/>
        <end position="71"/>
    </location>
</feature>
<protein>
    <submittedName>
        <fullName evidence="2">Uncharacterized protein</fullName>
    </submittedName>
</protein>
<gene>
    <name evidence="2" type="ORF">LTRI10_LOCUS12052</name>
</gene>
<accession>A0AAV2D9H8</accession>